<dbReference type="SMART" id="SM00481">
    <property type="entry name" value="POLIIIAc"/>
    <property type="match status" value="1"/>
</dbReference>
<dbReference type="CDD" id="cd07438">
    <property type="entry name" value="PHP_HisPPase_AMP"/>
    <property type="match status" value="1"/>
</dbReference>
<dbReference type="PANTHER" id="PTHR42924:SF3">
    <property type="entry name" value="POLYMERASE_HISTIDINOL PHOSPHATASE N-TERMINAL DOMAIN-CONTAINING PROTEIN"/>
    <property type="match status" value="1"/>
</dbReference>
<dbReference type="Gene3D" id="1.10.150.650">
    <property type="match status" value="1"/>
</dbReference>
<dbReference type="GO" id="GO:0035312">
    <property type="term" value="F:5'-3' DNA exonuclease activity"/>
    <property type="evidence" value="ECO:0007669"/>
    <property type="project" value="TreeGrafter"/>
</dbReference>
<dbReference type="Pfam" id="PF02811">
    <property type="entry name" value="PHP"/>
    <property type="match status" value="1"/>
</dbReference>
<name>A0A2A5W9S1_9GAMM</name>
<dbReference type="InterPro" id="IPR003141">
    <property type="entry name" value="Pol/His_phosphatase_N"/>
</dbReference>
<dbReference type="GO" id="GO:0004534">
    <property type="term" value="F:5'-3' RNA exonuclease activity"/>
    <property type="evidence" value="ECO:0007669"/>
    <property type="project" value="TreeGrafter"/>
</dbReference>
<evidence type="ECO:0000313" key="3">
    <source>
        <dbReference type="Proteomes" id="UP000219329"/>
    </source>
</evidence>
<feature type="domain" description="Polymerase/histidinol phosphatase N-terminal" evidence="1">
    <location>
        <begin position="3"/>
        <end position="66"/>
    </location>
</feature>
<dbReference type="AlphaFoldDB" id="A0A2A5W9S1"/>
<gene>
    <name evidence="2" type="ORF">CNF02_09735</name>
</gene>
<dbReference type="PANTHER" id="PTHR42924">
    <property type="entry name" value="EXONUCLEASE"/>
    <property type="match status" value="1"/>
</dbReference>
<dbReference type="InterPro" id="IPR016195">
    <property type="entry name" value="Pol/histidinol_Pase-like"/>
</dbReference>
<accession>A0A2A5W9S1</accession>
<dbReference type="Gene3D" id="3.20.20.140">
    <property type="entry name" value="Metal-dependent hydrolases"/>
    <property type="match status" value="1"/>
</dbReference>
<dbReference type="EMBL" id="NTJZ01000010">
    <property type="protein sequence ID" value="PDH33220.1"/>
    <property type="molecule type" value="Genomic_DNA"/>
</dbReference>
<sequence length="277" mass="31132">MKADLHCHSYYSDGNHAPDFLLKRAAENGITHLAITDHDCTTALEKPLDDYYGLQLIPGIEVSCQWETQEIHLIGLGIDWENTELKNILYKQQTARRSRCEAINQILEANGIEGLLDYLDALASTTFTRSHIADFLVLSGHTKNKQKAFKQYLGKKGKAYVPFTWIPLYEAINAIHNAAGLTVLAHPGRYSLNKRKLEALITHFKANEGDGMEVSYGGIDPLMQRHLEQLAESASLFISVGSDFHNAEAHWTDIGKFPTPSPAAIKNAIWNHPRWHF</sequence>
<dbReference type="InterPro" id="IPR052018">
    <property type="entry name" value="PHP_domain"/>
</dbReference>
<evidence type="ECO:0000259" key="1">
    <source>
        <dbReference type="SMART" id="SM00481"/>
    </source>
</evidence>
<comment type="caution">
    <text evidence="2">The sequence shown here is derived from an EMBL/GenBank/DDBJ whole genome shotgun (WGS) entry which is preliminary data.</text>
</comment>
<reference evidence="2 3" key="1">
    <citation type="submission" date="2017-08" db="EMBL/GenBank/DDBJ databases">
        <title>Fine stratification of microbial communities through a metagenomic profile of the photic zone.</title>
        <authorList>
            <person name="Haro-Moreno J.M."/>
            <person name="Lopez-Perez M."/>
            <person name="De La Torre J."/>
            <person name="Picazo A."/>
            <person name="Camacho A."/>
            <person name="Rodriguez-Valera F."/>
        </authorList>
    </citation>
    <scope>NUCLEOTIDE SEQUENCE [LARGE SCALE GENOMIC DNA]</scope>
    <source>
        <strain evidence="2">MED-G28</strain>
    </source>
</reference>
<evidence type="ECO:0000313" key="2">
    <source>
        <dbReference type="EMBL" id="PDH33220.1"/>
    </source>
</evidence>
<dbReference type="InterPro" id="IPR004013">
    <property type="entry name" value="PHP_dom"/>
</dbReference>
<protein>
    <submittedName>
        <fullName evidence="2">Phosphatase</fullName>
    </submittedName>
</protein>
<dbReference type="Proteomes" id="UP000219329">
    <property type="component" value="Unassembled WGS sequence"/>
</dbReference>
<proteinExistence type="predicted"/>
<dbReference type="SUPFAM" id="SSF89550">
    <property type="entry name" value="PHP domain-like"/>
    <property type="match status" value="1"/>
</dbReference>
<organism evidence="2 3">
    <name type="scientific">OM182 bacterium MED-G28</name>
    <dbReference type="NCBI Taxonomy" id="1986256"/>
    <lineage>
        <taxon>Bacteria</taxon>
        <taxon>Pseudomonadati</taxon>
        <taxon>Pseudomonadota</taxon>
        <taxon>Gammaproteobacteria</taxon>
        <taxon>OMG group</taxon>
        <taxon>OM182 clade</taxon>
    </lineage>
</organism>